<protein>
    <submittedName>
        <fullName evidence="2">Uncharacterized protein</fullName>
    </submittedName>
</protein>
<feature type="region of interest" description="Disordered" evidence="1">
    <location>
        <begin position="1"/>
        <end position="38"/>
    </location>
</feature>
<evidence type="ECO:0000313" key="2">
    <source>
        <dbReference type="EMBL" id="CCH86419.1"/>
    </source>
</evidence>
<dbReference type="KEGG" id="mmar:MODMU_0969"/>
<proteinExistence type="predicted"/>
<dbReference type="STRING" id="477641.MODMU_0969"/>
<dbReference type="HOGENOM" id="CLU_2356627_0_0_11"/>
<reference evidence="2 3" key="1">
    <citation type="journal article" date="2012" name="J. Bacteriol.">
        <title>Genome Sequence of Radiation-Resistant Modestobacter marinus Strain BC501, a Representative Actinobacterium That Thrives on Calcareous Stone Surfaces.</title>
        <authorList>
            <person name="Normand P."/>
            <person name="Gury J."/>
            <person name="Pujic P."/>
            <person name="Chouaia B."/>
            <person name="Crotti E."/>
            <person name="Brusetti L."/>
            <person name="Daffonchio D."/>
            <person name="Vacherie B."/>
            <person name="Barbe V."/>
            <person name="Medigue C."/>
            <person name="Calteau A."/>
            <person name="Ghodhbane-Gtari F."/>
            <person name="Essoussi I."/>
            <person name="Nouioui I."/>
            <person name="Abbassi-Ghozzi I."/>
            <person name="Gtari M."/>
        </authorList>
    </citation>
    <scope>NUCLEOTIDE SEQUENCE [LARGE SCALE GENOMIC DNA]</scope>
    <source>
        <strain evidence="3">BC 501</strain>
    </source>
</reference>
<evidence type="ECO:0000313" key="3">
    <source>
        <dbReference type="Proteomes" id="UP000006461"/>
    </source>
</evidence>
<sequence length="96" mass="10838">MGRRPDRWRGRVPRVPPHRVRPPAQTRIRPGQRPSLLAEDQDARALRPRATSCPTGADRETATWNCRTTGWPCAAAGRRGWGWPRPPCWSRSASCS</sequence>
<dbReference type="AlphaFoldDB" id="I4ESQ6"/>
<keyword evidence="3" id="KW-1185">Reference proteome</keyword>
<name>I4ESQ6_MODI5</name>
<gene>
    <name evidence="2" type="ordered locus">MODMU_0969</name>
</gene>
<organism evidence="2 3">
    <name type="scientific">Modestobacter italicus (strain DSM 44449 / CECT 9708 / BC 501)</name>
    <dbReference type="NCBI Taxonomy" id="2732864"/>
    <lineage>
        <taxon>Bacteria</taxon>
        <taxon>Bacillati</taxon>
        <taxon>Actinomycetota</taxon>
        <taxon>Actinomycetes</taxon>
        <taxon>Geodermatophilales</taxon>
        <taxon>Geodermatophilaceae</taxon>
        <taxon>Modestobacter</taxon>
    </lineage>
</organism>
<dbReference type="EMBL" id="FO203431">
    <property type="protein sequence ID" value="CCH86419.1"/>
    <property type="molecule type" value="Genomic_DNA"/>
</dbReference>
<feature type="compositionally biased region" description="Basic residues" evidence="1">
    <location>
        <begin position="10"/>
        <end position="21"/>
    </location>
</feature>
<evidence type="ECO:0000256" key="1">
    <source>
        <dbReference type="SAM" id="MobiDB-lite"/>
    </source>
</evidence>
<dbReference type="Proteomes" id="UP000006461">
    <property type="component" value="Chromosome"/>
</dbReference>
<accession>I4ESQ6</accession>